<organism evidence="4 5">
    <name type="scientific">Luteimonas cucumeris</name>
    <dbReference type="NCBI Taxonomy" id="985012"/>
    <lineage>
        <taxon>Bacteria</taxon>
        <taxon>Pseudomonadati</taxon>
        <taxon>Pseudomonadota</taxon>
        <taxon>Gammaproteobacteria</taxon>
        <taxon>Lysobacterales</taxon>
        <taxon>Lysobacteraceae</taxon>
        <taxon>Luteimonas</taxon>
    </lineage>
</organism>
<dbReference type="Gene3D" id="2.160.20.10">
    <property type="entry name" value="Single-stranded right-handed beta-helix, Pectin lyase-like"/>
    <property type="match status" value="1"/>
</dbReference>
<dbReference type="PANTHER" id="PTHR31736:SF19">
    <property type="entry name" value="PECTIN LYASE SUPERFAMILY PROTEIN-RELATED"/>
    <property type="match status" value="1"/>
</dbReference>
<feature type="signal peptide" evidence="2">
    <location>
        <begin position="1"/>
        <end position="35"/>
    </location>
</feature>
<protein>
    <submittedName>
        <fullName evidence="4">Pectate lyase-like protein</fullName>
    </submittedName>
</protein>
<dbReference type="SMART" id="SM00710">
    <property type="entry name" value="PbH1"/>
    <property type="match status" value="7"/>
</dbReference>
<comment type="caution">
    <text evidence="4">The sequence shown here is derived from an EMBL/GenBank/DDBJ whole genome shotgun (WGS) entry which is preliminary data.</text>
</comment>
<dbReference type="GO" id="GO:0016829">
    <property type="term" value="F:lyase activity"/>
    <property type="evidence" value="ECO:0007669"/>
    <property type="project" value="UniProtKB-KW"/>
</dbReference>
<evidence type="ECO:0000259" key="3">
    <source>
        <dbReference type="Pfam" id="PF13229"/>
    </source>
</evidence>
<name>A0A562L2B7_9GAMM</name>
<feature type="chain" id="PRO_5021819604" evidence="2">
    <location>
        <begin position="36"/>
        <end position="386"/>
    </location>
</feature>
<dbReference type="Pfam" id="PF13229">
    <property type="entry name" value="Beta_helix"/>
    <property type="match status" value="1"/>
</dbReference>
<evidence type="ECO:0000256" key="2">
    <source>
        <dbReference type="SAM" id="SignalP"/>
    </source>
</evidence>
<keyword evidence="2" id="KW-0732">Signal</keyword>
<sequence>MCETGIARRDFLRQSFAMALPVALAGAAWPVMSTAAATNATTSSYTLPSRKRGSTVLNVRDYGAAGDGVNDDTAAFQAAINALPSAGGTVEVPAGTYKIDAVVSVRLRSNMHLKLSQSAKLVAKPNSAERYNVLYVNKVREVEISGGQIVGERDGHNGSTGEWGHGIYVRGSSNVTVRDIHVSKCWGDGLVIAGASVWQAPAIPSSNVFVANIVSTGSRRQGLSIGYVRDVKVYDSEFSNSSGATPQCGIDIEPENGNTAYKVLFENCLVRGNARYGMLLYKGSQGVTVRKCIVEDNGSCGIVTVNAVATYIVQSTVRNNSATGIFIQDGTRNCQVSQNTSYGNYSRLGPVSRTPFEQTGWSKRIERDILIQGDVSDIRITTNYYR</sequence>
<keyword evidence="5" id="KW-1185">Reference proteome</keyword>
<proteinExistence type="predicted"/>
<dbReference type="InterPro" id="IPR006311">
    <property type="entry name" value="TAT_signal"/>
</dbReference>
<dbReference type="InterPro" id="IPR012334">
    <property type="entry name" value="Pectin_lyas_fold"/>
</dbReference>
<accession>A0A562L2B7</accession>
<dbReference type="SUPFAM" id="SSF51126">
    <property type="entry name" value="Pectin lyase-like"/>
    <property type="match status" value="1"/>
</dbReference>
<dbReference type="EMBL" id="VLKN01000005">
    <property type="protein sequence ID" value="TWI01768.1"/>
    <property type="molecule type" value="Genomic_DNA"/>
</dbReference>
<evidence type="ECO:0000313" key="4">
    <source>
        <dbReference type="EMBL" id="TWI01768.1"/>
    </source>
</evidence>
<dbReference type="InterPro" id="IPR039448">
    <property type="entry name" value="Beta_helix"/>
</dbReference>
<keyword evidence="1" id="KW-1015">Disulfide bond</keyword>
<evidence type="ECO:0000313" key="5">
    <source>
        <dbReference type="Proteomes" id="UP000315167"/>
    </source>
</evidence>
<keyword evidence="4" id="KW-0456">Lyase</keyword>
<feature type="domain" description="Right handed beta helix" evidence="3">
    <location>
        <begin position="165"/>
        <end position="340"/>
    </location>
</feature>
<dbReference type="InterPro" id="IPR006626">
    <property type="entry name" value="PbH1"/>
</dbReference>
<evidence type="ECO:0000256" key="1">
    <source>
        <dbReference type="ARBA" id="ARBA00023157"/>
    </source>
</evidence>
<dbReference type="Proteomes" id="UP000315167">
    <property type="component" value="Unassembled WGS sequence"/>
</dbReference>
<dbReference type="PROSITE" id="PS51318">
    <property type="entry name" value="TAT"/>
    <property type="match status" value="1"/>
</dbReference>
<gene>
    <name evidence="4" type="ORF">IP90_02328</name>
</gene>
<dbReference type="PANTHER" id="PTHR31736">
    <property type="match status" value="1"/>
</dbReference>
<dbReference type="AlphaFoldDB" id="A0A562L2B7"/>
<dbReference type="InterPro" id="IPR011050">
    <property type="entry name" value="Pectin_lyase_fold/virulence"/>
</dbReference>
<reference evidence="4 5" key="1">
    <citation type="journal article" date="2015" name="Stand. Genomic Sci.">
        <title>Genomic Encyclopedia of Bacterial and Archaeal Type Strains, Phase III: the genomes of soil and plant-associated and newly described type strains.</title>
        <authorList>
            <person name="Whitman W.B."/>
            <person name="Woyke T."/>
            <person name="Klenk H.P."/>
            <person name="Zhou Y."/>
            <person name="Lilburn T.G."/>
            <person name="Beck B.J."/>
            <person name="De Vos P."/>
            <person name="Vandamme P."/>
            <person name="Eisen J.A."/>
            <person name="Garrity G."/>
            <person name="Hugenholtz P."/>
            <person name="Kyrpides N.C."/>
        </authorList>
    </citation>
    <scope>NUCLEOTIDE SEQUENCE [LARGE SCALE GENOMIC DNA]</scope>
    <source>
        <strain evidence="4 5">CGMCC 1.10821</strain>
    </source>
</reference>